<organism evidence="4 5">
    <name type="scientific">Phialocephala subalpina</name>
    <dbReference type="NCBI Taxonomy" id="576137"/>
    <lineage>
        <taxon>Eukaryota</taxon>
        <taxon>Fungi</taxon>
        <taxon>Dikarya</taxon>
        <taxon>Ascomycota</taxon>
        <taxon>Pezizomycotina</taxon>
        <taxon>Leotiomycetes</taxon>
        <taxon>Helotiales</taxon>
        <taxon>Mollisiaceae</taxon>
        <taxon>Phialocephala</taxon>
        <taxon>Phialocephala fortinii species complex</taxon>
    </lineage>
</organism>
<dbReference type="InterPro" id="IPR018535">
    <property type="entry name" value="DUF1996"/>
</dbReference>
<keyword evidence="5" id="KW-1185">Reference proteome</keyword>
<evidence type="ECO:0000259" key="3">
    <source>
        <dbReference type="Pfam" id="PF09362"/>
    </source>
</evidence>
<dbReference type="OrthoDB" id="74764at2759"/>
<protein>
    <recommendedName>
        <fullName evidence="3">DUF1996 domain-containing protein</fullName>
    </recommendedName>
</protein>
<accession>A0A1L7WSS2</accession>
<evidence type="ECO:0000256" key="2">
    <source>
        <dbReference type="SAM" id="SignalP"/>
    </source>
</evidence>
<evidence type="ECO:0000256" key="1">
    <source>
        <dbReference type="SAM" id="MobiDB-lite"/>
    </source>
</evidence>
<feature type="region of interest" description="Disordered" evidence="1">
    <location>
        <begin position="404"/>
        <end position="429"/>
    </location>
</feature>
<feature type="compositionally biased region" description="Low complexity" evidence="1">
    <location>
        <begin position="404"/>
        <end position="416"/>
    </location>
</feature>
<proteinExistence type="predicted"/>
<keyword evidence="2" id="KW-0732">Signal</keyword>
<feature type="chain" id="PRO_5012228205" description="DUF1996 domain-containing protein" evidence="2">
    <location>
        <begin position="22"/>
        <end position="429"/>
    </location>
</feature>
<name>A0A1L7WSS2_9HELO</name>
<dbReference type="AlphaFoldDB" id="A0A1L7WSS2"/>
<evidence type="ECO:0000313" key="4">
    <source>
        <dbReference type="EMBL" id="CZR55814.1"/>
    </source>
</evidence>
<dbReference type="PANTHER" id="PTHR43662:SF3">
    <property type="entry name" value="DOMAIN PROTEIN, PUTATIVE (AFU_ORTHOLOGUE AFUA_6G11970)-RELATED"/>
    <property type="match status" value="1"/>
</dbReference>
<gene>
    <name evidence="4" type="ORF">PAC_05702</name>
</gene>
<feature type="signal peptide" evidence="2">
    <location>
        <begin position="1"/>
        <end position="21"/>
    </location>
</feature>
<dbReference type="PANTHER" id="PTHR43662">
    <property type="match status" value="1"/>
</dbReference>
<dbReference type="STRING" id="576137.A0A1L7WSS2"/>
<dbReference type="Proteomes" id="UP000184330">
    <property type="component" value="Unassembled WGS sequence"/>
</dbReference>
<feature type="domain" description="DUF1996" evidence="3">
    <location>
        <begin position="38"/>
        <end position="271"/>
    </location>
</feature>
<evidence type="ECO:0000313" key="5">
    <source>
        <dbReference type="Proteomes" id="UP000184330"/>
    </source>
</evidence>
<dbReference type="Pfam" id="PF09362">
    <property type="entry name" value="DUF1996"/>
    <property type="match status" value="1"/>
</dbReference>
<sequence>MFSKVTLLTTALLCSIPFIHAGDFWTVNCGVLSSQRSDPIISPGIPSGHVHAISGGTAFNRTMVGADSASKGKATTCDKFTDHSNYWAPQLYNRMNDGMFQLVPYSGANMYYKRYTCSYQAGVQYCPRPADAKPFPSGLRMVAGDPQRRTQNTSDQTNQAILYETGNSGEVYGFPKRLLGDLSLHVRFPSCWDGVNVDSPDHKSHMAYPDPTKGDTAGGMCPSTHPVALLHIGAEFGFDTGSLGIVDSSTLVWSMGDTTGYGGHGDFIQGWQNLTALGESFDNCEGTGTACAWNSFGTPNGEMGTKSNLSPEIAPPVEDIGFQGPISKLPGGNVAYGGGAGSQTTSTASSSVPTTMATVTRAASSSNAAGIVKQTPSASTILAVTKATSSTTTAAGIVLHTPATTSSASPATTSGAGTAGDDGHDACEL</sequence>
<reference evidence="4 5" key="1">
    <citation type="submission" date="2016-03" db="EMBL/GenBank/DDBJ databases">
        <authorList>
            <person name="Ploux O."/>
        </authorList>
    </citation>
    <scope>NUCLEOTIDE SEQUENCE [LARGE SCALE GENOMIC DNA]</scope>
    <source>
        <strain evidence="4 5">UAMH 11012</strain>
    </source>
</reference>
<dbReference type="EMBL" id="FJOG01000007">
    <property type="protein sequence ID" value="CZR55814.1"/>
    <property type="molecule type" value="Genomic_DNA"/>
</dbReference>